<name>A0A1T4ZS57_9SPHN</name>
<evidence type="ECO:0000313" key="3">
    <source>
        <dbReference type="Proteomes" id="UP000190044"/>
    </source>
</evidence>
<dbReference type="RefSeq" id="WP_079636919.1">
    <property type="nucleotide sequence ID" value="NZ_FUYP01000001.1"/>
</dbReference>
<dbReference type="AlphaFoldDB" id="A0A1T4ZS57"/>
<accession>A0A1T4ZS57</accession>
<proteinExistence type="predicted"/>
<keyword evidence="3" id="KW-1185">Reference proteome</keyword>
<sequence length="131" mass="14707">MRPSRAGLINAARRSMIQRAELRRKLNIAGDALKPRSLLDRGKYRVGEKVDDAAHLVREQFRENRLPISLAAAAGIAWLFREPIKEHVPRLGRKLRDLADGAFAHLQSPPPENQTADEAESPVEEEDEAPQ</sequence>
<feature type="compositionally biased region" description="Acidic residues" evidence="1">
    <location>
        <begin position="115"/>
        <end position="131"/>
    </location>
</feature>
<evidence type="ECO:0000256" key="1">
    <source>
        <dbReference type="SAM" id="MobiDB-lite"/>
    </source>
</evidence>
<reference evidence="3" key="1">
    <citation type="submission" date="2017-02" db="EMBL/GenBank/DDBJ databases">
        <authorList>
            <person name="Varghese N."/>
            <person name="Submissions S."/>
        </authorList>
    </citation>
    <scope>NUCLEOTIDE SEQUENCE [LARGE SCALE GENOMIC DNA]</scope>
    <source>
        <strain evidence="3">R11H</strain>
    </source>
</reference>
<gene>
    <name evidence="2" type="ORF">SAMN06295937_100172</name>
</gene>
<feature type="region of interest" description="Disordered" evidence="1">
    <location>
        <begin position="101"/>
        <end position="131"/>
    </location>
</feature>
<evidence type="ECO:0000313" key="2">
    <source>
        <dbReference type="EMBL" id="SKB25399.1"/>
    </source>
</evidence>
<dbReference type="OrthoDB" id="7450787at2"/>
<protein>
    <submittedName>
        <fullName evidence="2">Uncharacterized protein</fullName>
    </submittedName>
</protein>
<dbReference type="Proteomes" id="UP000190044">
    <property type="component" value="Unassembled WGS sequence"/>
</dbReference>
<dbReference type="EMBL" id="FUYP01000001">
    <property type="protein sequence ID" value="SKB25399.1"/>
    <property type="molecule type" value="Genomic_DNA"/>
</dbReference>
<organism evidence="2 3">
    <name type="scientific">Sphingopyxis flava</name>
    <dbReference type="NCBI Taxonomy" id="1507287"/>
    <lineage>
        <taxon>Bacteria</taxon>
        <taxon>Pseudomonadati</taxon>
        <taxon>Pseudomonadota</taxon>
        <taxon>Alphaproteobacteria</taxon>
        <taxon>Sphingomonadales</taxon>
        <taxon>Sphingomonadaceae</taxon>
        <taxon>Sphingopyxis</taxon>
    </lineage>
</organism>